<feature type="signal peptide" evidence="1">
    <location>
        <begin position="1"/>
        <end position="19"/>
    </location>
</feature>
<dbReference type="EMBL" id="CP028901">
    <property type="protein sequence ID" value="AWB35647.1"/>
    <property type="molecule type" value="Genomic_DNA"/>
</dbReference>
<accession>A0A2R4XPB4</accession>
<dbReference type="KEGG" id="boz:DBV39_05245"/>
<name>A0A2R4XPB4_9BURK</name>
<feature type="chain" id="PRO_5015351326" evidence="1">
    <location>
        <begin position="20"/>
        <end position="150"/>
    </location>
</feature>
<proteinExistence type="predicted"/>
<dbReference type="AlphaFoldDB" id="A0A2R4XPB4"/>
<evidence type="ECO:0000256" key="1">
    <source>
        <dbReference type="SAM" id="SignalP"/>
    </source>
</evidence>
<organism evidence="2 3">
    <name type="scientific">Orrella marina</name>
    <dbReference type="NCBI Taxonomy" id="2163011"/>
    <lineage>
        <taxon>Bacteria</taxon>
        <taxon>Pseudomonadati</taxon>
        <taxon>Pseudomonadota</taxon>
        <taxon>Betaproteobacteria</taxon>
        <taxon>Burkholderiales</taxon>
        <taxon>Alcaligenaceae</taxon>
        <taxon>Orrella</taxon>
    </lineage>
</organism>
<protein>
    <submittedName>
        <fullName evidence="2">CopG family transcriptional regulator</fullName>
    </submittedName>
</protein>
<dbReference type="OrthoDB" id="14727at2"/>
<gene>
    <name evidence="2" type="ORF">DBV39_05245</name>
</gene>
<dbReference type="Pfam" id="PF04214">
    <property type="entry name" value="DUF411"/>
    <property type="match status" value="1"/>
</dbReference>
<evidence type="ECO:0000313" key="3">
    <source>
        <dbReference type="Proteomes" id="UP000244571"/>
    </source>
</evidence>
<dbReference type="InterPro" id="IPR007332">
    <property type="entry name" value="DUF411"/>
</dbReference>
<sequence length="150" mass="15874">MGWLLAMVTLMGSASLAFASSLAQSTQPTMQQTTHLTVYQDPNCGCCTGWVDHMRDEGFKVTQIKTQDVVAHKARLGVPPALGSCHTAVIHETGQVIEGHVPANAVRKMLTDPSIKGVAAPGMPTNAPGMGQLDGNLVTVDFNGRAFSRD</sequence>
<keyword evidence="3" id="KW-1185">Reference proteome</keyword>
<dbReference type="Proteomes" id="UP000244571">
    <property type="component" value="Chromosome"/>
</dbReference>
<reference evidence="2 3" key="1">
    <citation type="submission" date="2018-04" db="EMBL/GenBank/DDBJ databases">
        <title>Bordetella sp. HZ20 isolated from seawater.</title>
        <authorList>
            <person name="Sun C."/>
        </authorList>
    </citation>
    <scope>NUCLEOTIDE SEQUENCE [LARGE SCALE GENOMIC DNA]</scope>
    <source>
        <strain evidence="2 3">HZ20</strain>
    </source>
</reference>
<keyword evidence="1" id="KW-0732">Signal</keyword>
<evidence type="ECO:0000313" key="2">
    <source>
        <dbReference type="EMBL" id="AWB35647.1"/>
    </source>
</evidence>